<organism evidence="5 6">
    <name type="scientific">Geoanaerobacter pelophilus</name>
    <dbReference type="NCBI Taxonomy" id="60036"/>
    <lineage>
        <taxon>Bacteria</taxon>
        <taxon>Pseudomonadati</taxon>
        <taxon>Thermodesulfobacteriota</taxon>
        <taxon>Desulfuromonadia</taxon>
        <taxon>Geobacterales</taxon>
        <taxon>Geobacteraceae</taxon>
        <taxon>Geoanaerobacter</taxon>
    </lineage>
</organism>
<sequence>MSLKKHPAMGVACAAVIITLLVYLRALSCDFVNWDDPDYVLNNELIRSLNWQFLVTIFTSIPYDFYIPLTTLSLAIDYHFWGMNPLGYHLTNILFHGANAGLLVLLAARLLAFTPFSESVPVRSKLYTATLLLAGLLFALHPLRVESVAWVTERKDVLNGFFVLLALLSYAGYSRKRLAGEGFWCREYVLTFVFFACSLMAKPSSIVVPLLLLLLDRYPLGRMTRTALPALLLEKVPFFLCAAATVPATMVRFAELDTFHSPGFFPLWIRVIVTGNALFEYFRLTFFPVGILPYYDLPLAIPRIFIVKTAAVLLFLAGATYWGRRQRWVPLALWSFIISLVPVLPFLGNGASIALAARYTYLPSLIPAILIAGQFATYVAKAWADGRQLAARLVCGGTLLVLLAYGGVTLQLIGVWQNAGAMWSRVIASHPFDRAYFYRGLFHVETGDYAAAVADYTACLDLFAQESRPEVYNLYAFRGEALALAGRYGEAVADFDRAIALFPHRLYYYQRGMALRKLGRLTEAERDLQRAGRASGQMTWFPAGTPLE</sequence>
<evidence type="ECO:0000313" key="6">
    <source>
        <dbReference type="Proteomes" id="UP000811899"/>
    </source>
</evidence>
<evidence type="ECO:0000256" key="4">
    <source>
        <dbReference type="SAM" id="Phobius"/>
    </source>
</evidence>
<dbReference type="Pfam" id="PF13432">
    <property type="entry name" value="TPR_16"/>
    <property type="match status" value="2"/>
</dbReference>
<dbReference type="RefSeq" id="WP_214173304.1">
    <property type="nucleotide sequence ID" value="NZ_JAHCVJ010000013.1"/>
</dbReference>
<feature type="transmembrane region" description="Helical" evidence="4">
    <location>
        <begin position="304"/>
        <end position="322"/>
    </location>
</feature>
<feature type="transmembrane region" description="Helical" evidence="4">
    <location>
        <begin position="391"/>
        <end position="416"/>
    </location>
</feature>
<feature type="transmembrane region" description="Helical" evidence="4">
    <location>
        <begin position="93"/>
        <end position="114"/>
    </location>
</feature>
<feature type="transmembrane region" description="Helical" evidence="4">
    <location>
        <begin position="193"/>
        <end position="215"/>
    </location>
</feature>
<feature type="transmembrane region" description="Helical" evidence="4">
    <location>
        <begin position="126"/>
        <end position="145"/>
    </location>
</feature>
<dbReference type="SUPFAM" id="SSF48452">
    <property type="entry name" value="TPR-like"/>
    <property type="match status" value="1"/>
</dbReference>
<dbReference type="InterPro" id="IPR019734">
    <property type="entry name" value="TPR_rpt"/>
</dbReference>
<reference evidence="5 6" key="1">
    <citation type="submission" date="2021-05" db="EMBL/GenBank/DDBJ databases">
        <title>The draft genome of Geobacter pelophilus DSM 12255.</title>
        <authorList>
            <person name="Xu Z."/>
            <person name="Masuda Y."/>
            <person name="Itoh H."/>
            <person name="Senoo K."/>
        </authorList>
    </citation>
    <scope>NUCLEOTIDE SEQUENCE [LARGE SCALE GENOMIC DNA]</scope>
    <source>
        <strain evidence="5 6">DSM 12255</strain>
    </source>
</reference>
<evidence type="ECO:0000256" key="1">
    <source>
        <dbReference type="ARBA" id="ARBA00022737"/>
    </source>
</evidence>
<feature type="transmembrane region" description="Helical" evidence="4">
    <location>
        <begin position="50"/>
        <end position="72"/>
    </location>
</feature>
<evidence type="ECO:0000313" key="5">
    <source>
        <dbReference type="EMBL" id="MBT0666533.1"/>
    </source>
</evidence>
<feature type="transmembrane region" description="Helical" evidence="4">
    <location>
        <begin position="267"/>
        <end position="292"/>
    </location>
</feature>
<dbReference type="PANTHER" id="PTHR44227">
    <property type="match status" value="1"/>
</dbReference>
<evidence type="ECO:0000256" key="3">
    <source>
        <dbReference type="PROSITE-ProRule" id="PRU00339"/>
    </source>
</evidence>
<accession>A0AAW4LBQ9</accession>
<dbReference type="AlphaFoldDB" id="A0AAW4LBQ9"/>
<dbReference type="Proteomes" id="UP000811899">
    <property type="component" value="Unassembled WGS sequence"/>
</dbReference>
<keyword evidence="4" id="KW-0812">Transmembrane</keyword>
<keyword evidence="4" id="KW-1133">Transmembrane helix</keyword>
<dbReference type="Gene3D" id="1.25.40.10">
    <property type="entry name" value="Tetratricopeptide repeat domain"/>
    <property type="match status" value="1"/>
</dbReference>
<name>A0AAW4LBQ9_9BACT</name>
<dbReference type="PANTHER" id="PTHR44227:SF3">
    <property type="entry name" value="PROTEIN O-MANNOSYL-TRANSFERASE TMTC4"/>
    <property type="match status" value="1"/>
</dbReference>
<keyword evidence="6" id="KW-1185">Reference proteome</keyword>
<comment type="caution">
    <text evidence="5">The sequence shown here is derived from an EMBL/GenBank/DDBJ whole genome shotgun (WGS) entry which is preliminary data.</text>
</comment>
<feature type="transmembrane region" description="Helical" evidence="4">
    <location>
        <begin position="328"/>
        <end position="347"/>
    </location>
</feature>
<keyword evidence="1" id="KW-0677">Repeat</keyword>
<feature type="transmembrane region" description="Helical" evidence="4">
    <location>
        <begin position="359"/>
        <end position="379"/>
    </location>
</feature>
<proteinExistence type="predicted"/>
<keyword evidence="2 3" id="KW-0802">TPR repeat</keyword>
<feature type="transmembrane region" description="Helical" evidence="4">
    <location>
        <begin position="236"/>
        <end position="255"/>
    </location>
</feature>
<dbReference type="PROSITE" id="PS50005">
    <property type="entry name" value="TPR"/>
    <property type="match status" value="1"/>
</dbReference>
<dbReference type="SMART" id="SM00028">
    <property type="entry name" value="TPR"/>
    <property type="match status" value="3"/>
</dbReference>
<evidence type="ECO:0000256" key="2">
    <source>
        <dbReference type="ARBA" id="ARBA00022803"/>
    </source>
</evidence>
<feature type="transmembrane region" description="Helical" evidence="4">
    <location>
        <begin position="157"/>
        <end position="173"/>
    </location>
</feature>
<dbReference type="InterPro" id="IPR011990">
    <property type="entry name" value="TPR-like_helical_dom_sf"/>
</dbReference>
<feature type="repeat" description="TPR" evidence="3">
    <location>
        <begin position="472"/>
        <end position="505"/>
    </location>
</feature>
<protein>
    <submittedName>
        <fullName evidence="5">Tetratricopeptide repeat protein</fullName>
    </submittedName>
</protein>
<dbReference type="InterPro" id="IPR052346">
    <property type="entry name" value="O-mannosyl-transferase_TMTC"/>
</dbReference>
<dbReference type="EMBL" id="JAHCVJ010000013">
    <property type="protein sequence ID" value="MBT0666533.1"/>
    <property type="molecule type" value="Genomic_DNA"/>
</dbReference>
<keyword evidence="4" id="KW-0472">Membrane</keyword>
<gene>
    <name evidence="5" type="ORF">KI809_19665</name>
</gene>